<dbReference type="InterPro" id="IPR036890">
    <property type="entry name" value="HATPase_C_sf"/>
</dbReference>
<dbReference type="SUPFAM" id="SSF55785">
    <property type="entry name" value="PYP-like sensor domain (PAS domain)"/>
    <property type="match status" value="1"/>
</dbReference>
<dbReference type="SMART" id="SM00448">
    <property type="entry name" value="REC"/>
    <property type="match status" value="1"/>
</dbReference>
<sequence>MIFSRKIPGAQPVGPGRKPGAPPLSWQLMLLVSAVALPLTLFSAGSIWSQYGEDRERAEAQLVAQARTLAQLVDQEFERTRAVAQTLTASAALGRGDLDAFDRELRAARDLLSAGLPNGVSPVMLRLVRLDGMKLLDTAWPPGVRRTERVPMLPHLAAALASGRVEISDLFVPRKLNLPFISVVVPVFLPWGQAEGRAGAVIGVTLPRERFASVVSAAGLPAASLASVQDRRGMTVVRSYRDGETVGRVISPEALSAIMGGEAGVVPSGLRTLEGVPSAMAFAHAPDSDYTVMLELPEDVFQAPLRRTLLRSLLTGGVILAMGLMVALLVAGRVVSALGRVPWLAPLAPPGALAEVGRFRTTGMREADTLAQALSVQLGERQRAERALRDSEARFRTLADAMPQMVWSADPDGRHTYFNARWHAFTGIVGGQFPGGDWLSLVHPEDRERLTARWRHSLETGEPYEMEYRLRRHDGVHRWALARALPMRDAAGRIVQWFGSSTDIEEIVRAREVMARSRLELEQQVEARTRALDAARAELAQAQRMEALGKLAGGIAHDFNNVLQAVQGGAALIERRPDDAERVRRLGRMILEASGRGMTITRRLLSFARRGDLRAEPVDAAMLLGNMREMLAHTLGSGVEVRVHVPPGLPPLLADQGQLETVLVNLATNARDAMAGHGLLVLGAAEDVVPAESAAGYPARLAAGRYLRLSVADTGSGMDPETLARASEPFFTTKLVGKGTGLGLSMAKGFAEQSGGALVIESAPGRGTQVALWFPVSSEAPAGREAAEPGPPALPLLPPEERRRILLVDDEALVRSLLAEQLEAAGYAVSVAGSGAAALEMVEQGAAPELLVSDLSMPGMDGLALIQEMQRRRPGLPAVLLTGFVTNAAEIAMGGALDGSFSLLSKPVDAGRLADRIAVMLEAADGRAAVE</sequence>
<evidence type="ECO:0000259" key="9">
    <source>
        <dbReference type="PROSITE" id="PS50109"/>
    </source>
</evidence>
<keyword evidence="8" id="KW-0812">Transmembrane</keyword>
<accession>A0ABS4ADH4</accession>
<comment type="catalytic activity">
    <reaction evidence="1">
        <text>ATP + protein L-histidine = ADP + protein N-phospho-L-histidine.</text>
        <dbReference type="EC" id="2.7.13.3"/>
    </reaction>
</comment>
<keyword evidence="4" id="KW-0808">Transferase</keyword>
<feature type="transmembrane region" description="Helical" evidence="8">
    <location>
        <begin position="313"/>
        <end position="332"/>
    </location>
</feature>
<proteinExistence type="predicted"/>
<feature type="domain" description="PAS" evidence="11">
    <location>
        <begin position="391"/>
        <end position="461"/>
    </location>
</feature>
<organism evidence="13 14">
    <name type="scientific">Pararoseomonas baculiformis</name>
    <dbReference type="NCBI Taxonomy" id="2820812"/>
    <lineage>
        <taxon>Bacteria</taxon>
        <taxon>Pseudomonadati</taxon>
        <taxon>Pseudomonadota</taxon>
        <taxon>Alphaproteobacteria</taxon>
        <taxon>Acetobacterales</taxon>
        <taxon>Acetobacteraceae</taxon>
        <taxon>Pararoseomonas</taxon>
    </lineage>
</organism>
<dbReference type="InterPro" id="IPR052162">
    <property type="entry name" value="Sensor_kinase/Photoreceptor"/>
</dbReference>
<evidence type="ECO:0000259" key="12">
    <source>
        <dbReference type="PROSITE" id="PS50113"/>
    </source>
</evidence>
<feature type="domain" description="Histidine kinase" evidence="9">
    <location>
        <begin position="554"/>
        <end position="778"/>
    </location>
</feature>
<dbReference type="InterPro" id="IPR003661">
    <property type="entry name" value="HisK_dim/P_dom"/>
</dbReference>
<dbReference type="Pfam" id="PF00072">
    <property type="entry name" value="Response_reg"/>
    <property type="match status" value="1"/>
</dbReference>
<dbReference type="PANTHER" id="PTHR43304">
    <property type="entry name" value="PHYTOCHROME-LIKE PROTEIN CPH1"/>
    <property type="match status" value="1"/>
</dbReference>
<gene>
    <name evidence="13" type="ORF">J8J14_07345</name>
</gene>
<feature type="domain" description="Response regulatory" evidence="10">
    <location>
        <begin position="804"/>
        <end position="921"/>
    </location>
</feature>
<feature type="modified residue" description="4-aspartylphosphate" evidence="6">
    <location>
        <position position="854"/>
    </location>
</feature>
<dbReference type="PANTHER" id="PTHR43304:SF1">
    <property type="entry name" value="PAC DOMAIN-CONTAINING PROTEIN"/>
    <property type="match status" value="1"/>
</dbReference>
<dbReference type="InterPro" id="IPR000014">
    <property type="entry name" value="PAS"/>
</dbReference>
<dbReference type="Gene3D" id="3.40.50.2300">
    <property type="match status" value="1"/>
</dbReference>
<dbReference type="InterPro" id="IPR035965">
    <property type="entry name" value="PAS-like_dom_sf"/>
</dbReference>
<dbReference type="InterPro" id="IPR013655">
    <property type="entry name" value="PAS_fold_3"/>
</dbReference>
<keyword evidence="7" id="KW-0175">Coiled coil</keyword>
<dbReference type="SUPFAM" id="SSF47384">
    <property type="entry name" value="Homodimeric domain of signal transducing histidine kinase"/>
    <property type="match status" value="1"/>
</dbReference>
<keyword evidence="3 6" id="KW-0597">Phosphoprotein</keyword>
<keyword evidence="8" id="KW-0472">Membrane</keyword>
<evidence type="ECO:0000259" key="10">
    <source>
        <dbReference type="PROSITE" id="PS50110"/>
    </source>
</evidence>
<dbReference type="InterPro" id="IPR001789">
    <property type="entry name" value="Sig_transdc_resp-reg_receiver"/>
</dbReference>
<evidence type="ECO:0000256" key="7">
    <source>
        <dbReference type="SAM" id="Coils"/>
    </source>
</evidence>
<dbReference type="Pfam" id="PF08447">
    <property type="entry name" value="PAS_3"/>
    <property type="match status" value="1"/>
</dbReference>
<dbReference type="EC" id="2.7.13.3" evidence="2"/>
<evidence type="ECO:0000313" key="13">
    <source>
        <dbReference type="EMBL" id="MBP0444595.1"/>
    </source>
</evidence>
<comment type="caution">
    <text evidence="13">The sequence shown here is derived from an EMBL/GenBank/DDBJ whole genome shotgun (WGS) entry which is preliminary data.</text>
</comment>
<dbReference type="CDD" id="cd00130">
    <property type="entry name" value="PAS"/>
    <property type="match status" value="1"/>
</dbReference>
<dbReference type="InterPro" id="IPR011006">
    <property type="entry name" value="CheY-like_superfamily"/>
</dbReference>
<dbReference type="SUPFAM" id="SSF52172">
    <property type="entry name" value="CheY-like"/>
    <property type="match status" value="1"/>
</dbReference>
<dbReference type="InterPro" id="IPR005467">
    <property type="entry name" value="His_kinase_dom"/>
</dbReference>
<evidence type="ECO:0000256" key="2">
    <source>
        <dbReference type="ARBA" id="ARBA00012438"/>
    </source>
</evidence>
<dbReference type="PROSITE" id="PS50110">
    <property type="entry name" value="RESPONSE_REGULATORY"/>
    <property type="match status" value="1"/>
</dbReference>
<evidence type="ECO:0000313" key="14">
    <source>
        <dbReference type="Proteomes" id="UP000681594"/>
    </source>
</evidence>
<dbReference type="Gene3D" id="3.30.450.20">
    <property type="entry name" value="PAS domain"/>
    <property type="match status" value="2"/>
</dbReference>
<dbReference type="CDD" id="cd18773">
    <property type="entry name" value="PDC1_HK_sensor"/>
    <property type="match status" value="1"/>
</dbReference>
<feature type="coiled-coil region" evidence="7">
    <location>
        <begin position="518"/>
        <end position="545"/>
    </location>
</feature>
<feature type="domain" description="PAC" evidence="12">
    <location>
        <begin position="464"/>
        <end position="516"/>
    </location>
</feature>
<evidence type="ECO:0000256" key="6">
    <source>
        <dbReference type="PROSITE-ProRule" id="PRU00169"/>
    </source>
</evidence>
<name>A0ABS4ADH4_9PROT</name>
<dbReference type="InterPro" id="IPR003594">
    <property type="entry name" value="HATPase_dom"/>
</dbReference>
<dbReference type="InterPro" id="IPR000700">
    <property type="entry name" value="PAS-assoc_C"/>
</dbReference>
<reference evidence="13 14" key="1">
    <citation type="submission" date="2021-03" db="EMBL/GenBank/DDBJ databases">
        <authorList>
            <person name="So Y."/>
        </authorList>
    </citation>
    <scope>NUCLEOTIDE SEQUENCE [LARGE SCALE GENOMIC DNA]</scope>
    <source>
        <strain evidence="13 14">SSH11</strain>
    </source>
</reference>
<dbReference type="SMART" id="SM00388">
    <property type="entry name" value="HisKA"/>
    <property type="match status" value="1"/>
</dbReference>
<dbReference type="CDD" id="cd18774">
    <property type="entry name" value="PDC2_HK_sensor"/>
    <property type="match status" value="1"/>
</dbReference>
<evidence type="ECO:0000256" key="5">
    <source>
        <dbReference type="ARBA" id="ARBA00022777"/>
    </source>
</evidence>
<evidence type="ECO:0000256" key="1">
    <source>
        <dbReference type="ARBA" id="ARBA00000085"/>
    </source>
</evidence>
<dbReference type="SUPFAM" id="SSF55874">
    <property type="entry name" value="ATPase domain of HSP90 chaperone/DNA topoisomerase II/histidine kinase"/>
    <property type="match status" value="1"/>
</dbReference>
<dbReference type="NCBIfam" id="TIGR00229">
    <property type="entry name" value="sensory_box"/>
    <property type="match status" value="1"/>
</dbReference>
<dbReference type="EMBL" id="JAGIZB010000006">
    <property type="protein sequence ID" value="MBP0444595.1"/>
    <property type="molecule type" value="Genomic_DNA"/>
</dbReference>
<keyword evidence="5" id="KW-0418">Kinase</keyword>
<evidence type="ECO:0000256" key="3">
    <source>
        <dbReference type="ARBA" id="ARBA00022553"/>
    </source>
</evidence>
<keyword evidence="14" id="KW-1185">Reference proteome</keyword>
<dbReference type="Proteomes" id="UP000681594">
    <property type="component" value="Unassembled WGS sequence"/>
</dbReference>
<keyword evidence="8" id="KW-1133">Transmembrane helix</keyword>
<dbReference type="SMART" id="SM00086">
    <property type="entry name" value="PAC"/>
    <property type="match status" value="1"/>
</dbReference>
<evidence type="ECO:0000256" key="4">
    <source>
        <dbReference type="ARBA" id="ARBA00022679"/>
    </source>
</evidence>
<protein>
    <recommendedName>
        <fullName evidence="2">histidine kinase</fullName>
        <ecNumber evidence="2">2.7.13.3</ecNumber>
    </recommendedName>
</protein>
<dbReference type="Pfam" id="PF02518">
    <property type="entry name" value="HATPase_c"/>
    <property type="match status" value="1"/>
</dbReference>
<dbReference type="PROSITE" id="PS50113">
    <property type="entry name" value="PAC"/>
    <property type="match status" value="1"/>
</dbReference>
<dbReference type="PROSITE" id="PS50112">
    <property type="entry name" value="PAS"/>
    <property type="match status" value="1"/>
</dbReference>
<dbReference type="InterPro" id="IPR004358">
    <property type="entry name" value="Sig_transdc_His_kin-like_C"/>
</dbReference>
<dbReference type="PROSITE" id="PS50109">
    <property type="entry name" value="HIS_KIN"/>
    <property type="match status" value="1"/>
</dbReference>
<dbReference type="InterPro" id="IPR036097">
    <property type="entry name" value="HisK_dim/P_sf"/>
</dbReference>
<evidence type="ECO:0000256" key="8">
    <source>
        <dbReference type="SAM" id="Phobius"/>
    </source>
</evidence>
<dbReference type="Gene3D" id="1.10.287.130">
    <property type="match status" value="1"/>
</dbReference>
<dbReference type="InterPro" id="IPR001610">
    <property type="entry name" value="PAC"/>
</dbReference>
<dbReference type="PRINTS" id="PR00344">
    <property type="entry name" value="BCTRLSENSOR"/>
</dbReference>
<dbReference type="Gene3D" id="3.30.565.10">
    <property type="entry name" value="Histidine kinase-like ATPase, C-terminal domain"/>
    <property type="match status" value="1"/>
</dbReference>
<dbReference type="SMART" id="SM00387">
    <property type="entry name" value="HATPase_c"/>
    <property type="match status" value="1"/>
</dbReference>
<dbReference type="SMART" id="SM00091">
    <property type="entry name" value="PAS"/>
    <property type="match status" value="1"/>
</dbReference>
<feature type="transmembrane region" description="Helical" evidence="8">
    <location>
        <begin position="26"/>
        <end position="48"/>
    </location>
</feature>
<evidence type="ECO:0000259" key="11">
    <source>
        <dbReference type="PROSITE" id="PS50112"/>
    </source>
</evidence>